<sequence>MKKSLLALAVSAAAFTGAASAAEIYKSDNASVDFYGQLRTELKFLDGQDPTLGTGSSRTGVDAKYQVNDSLGIYGSVEVGVQDSKDVFVRKHIFGVDTNFGAFEFGKALTLSDDVYGAEYSYFFGGTGLFYGTLNGAVHDSQIRYKLDTDSFWLKAAYGLDEDDSNDELAELFVGTSFGDLSLHAGAGYDKFANYAVGNFTPEIQNTYAEATAEYSYGKGVVGFTYYYQQLENKDTDATIDGNAFNLAATYEWLDNATAYTGVEYVMYSADNVDDEDGTNIYIGTDYFLTDWARVYVEGAYQDGSTLGYASDQTGVNVGPTTVDSEFNFGIGARVYW</sequence>
<name>A0A557P6R3_9VIBR</name>
<gene>
    <name evidence="6" type="ORF">FOF44_09335</name>
</gene>
<evidence type="ECO:0000256" key="2">
    <source>
        <dbReference type="ARBA" id="ARBA00022729"/>
    </source>
</evidence>
<reference evidence="6 7" key="1">
    <citation type="submission" date="2019-07" db="EMBL/GenBank/DDBJ databases">
        <title>The draft genome sequence of Vibrio algivorus M1486.</title>
        <authorList>
            <person name="Meng X."/>
        </authorList>
    </citation>
    <scope>NUCLEOTIDE SEQUENCE [LARGE SCALE GENOMIC DNA]</scope>
    <source>
        <strain evidence="6 7">M1486</strain>
    </source>
</reference>
<dbReference type="Pfam" id="PF13609">
    <property type="entry name" value="Porin_4"/>
    <property type="match status" value="1"/>
</dbReference>
<dbReference type="Proteomes" id="UP000319828">
    <property type="component" value="Unassembled WGS sequence"/>
</dbReference>
<organism evidence="6 7">
    <name type="scientific">Vibrio algivorus</name>
    <dbReference type="NCBI Taxonomy" id="1667024"/>
    <lineage>
        <taxon>Bacteria</taxon>
        <taxon>Pseudomonadati</taxon>
        <taxon>Pseudomonadota</taxon>
        <taxon>Gammaproteobacteria</taxon>
        <taxon>Vibrionales</taxon>
        <taxon>Vibrionaceae</taxon>
        <taxon>Vibrio</taxon>
    </lineage>
</organism>
<dbReference type="OrthoDB" id="5904191at2"/>
<evidence type="ECO:0000256" key="3">
    <source>
        <dbReference type="ARBA" id="ARBA00023136"/>
    </source>
</evidence>
<feature type="signal peptide" evidence="4">
    <location>
        <begin position="1"/>
        <end position="21"/>
    </location>
</feature>
<dbReference type="InterPro" id="IPR033900">
    <property type="entry name" value="Gram_neg_porin_domain"/>
</dbReference>
<keyword evidence="3" id="KW-0472">Membrane</keyword>
<evidence type="ECO:0000256" key="1">
    <source>
        <dbReference type="ARBA" id="ARBA00004571"/>
    </source>
</evidence>
<evidence type="ECO:0000313" key="6">
    <source>
        <dbReference type="EMBL" id="TVO36340.1"/>
    </source>
</evidence>
<dbReference type="Gene3D" id="2.40.160.10">
    <property type="entry name" value="Porin"/>
    <property type="match status" value="1"/>
</dbReference>
<comment type="caution">
    <text evidence="6">The sequence shown here is derived from an EMBL/GenBank/DDBJ whole genome shotgun (WGS) entry which is preliminary data.</text>
</comment>
<evidence type="ECO:0000313" key="7">
    <source>
        <dbReference type="Proteomes" id="UP000319828"/>
    </source>
</evidence>
<accession>A0A557P6R3</accession>
<dbReference type="CDD" id="cd00342">
    <property type="entry name" value="gram_neg_porins"/>
    <property type="match status" value="1"/>
</dbReference>
<dbReference type="PANTHER" id="PTHR34501">
    <property type="entry name" value="PROTEIN YDDL-RELATED"/>
    <property type="match status" value="1"/>
</dbReference>
<dbReference type="InterPro" id="IPR023614">
    <property type="entry name" value="Porin_dom_sf"/>
</dbReference>
<protein>
    <submittedName>
        <fullName evidence="6">Porin</fullName>
    </submittedName>
</protein>
<dbReference type="EMBL" id="VMKJ01000017">
    <property type="protein sequence ID" value="TVO36340.1"/>
    <property type="molecule type" value="Genomic_DNA"/>
</dbReference>
<dbReference type="RefSeq" id="WP_144388174.1">
    <property type="nucleotide sequence ID" value="NZ_CANNCB010000012.1"/>
</dbReference>
<proteinExistence type="predicted"/>
<comment type="subcellular location">
    <subcellularLocation>
        <location evidence="1">Cell outer membrane</location>
        <topology evidence="1">Multi-pass membrane protein</topology>
    </subcellularLocation>
</comment>
<evidence type="ECO:0000256" key="4">
    <source>
        <dbReference type="SAM" id="SignalP"/>
    </source>
</evidence>
<feature type="chain" id="PRO_5021757835" evidence="4">
    <location>
        <begin position="22"/>
        <end position="337"/>
    </location>
</feature>
<dbReference type="PANTHER" id="PTHR34501:SF2">
    <property type="entry name" value="OUTER MEMBRANE PORIN F-RELATED"/>
    <property type="match status" value="1"/>
</dbReference>
<dbReference type="GO" id="GO:0015288">
    <property type="term" value="F:porin activity"/>
    <property type="evidence" value="ECO:0007669"/>
    <property type="project" value="InterPro"/>
</dbReference>
<dbReference type="InterPro" id="IPR050298">
    <property type="entry name" value="Gram-neg_bact_OMP"/>
</dbReference>
<feature type="domain" description="Porin" evidence="5">
    <location>
        <begin position="8"/>
        <end position="305"/>
    </location>
</feature>
<dbReference type="GO" id="GO:0009279">
    <property type="term" value="C:cell outer membrane"/>
    <property type="evidence" value="ECO:0007669"/>
    <property type="project" value="UniProtKB-SubCell"/>
</dbReference>
<keyword evidence="2 4" id="KW-0732">Signal</keyword>
<evidence type="ECO:0000259" key="5">
    <source>
        <dbReference type="Pfam" id="PF13609"/>
    </source>
</evidence>
<dbReference type="SUPFAM" id="SSF56935">
    <property type="entry name" value="Porins"/>
    <property type="match status" value="1"/>
</dbReference>
<dbReference type="AlphaFoldDB" id="A0A557P6R3"/>